<keyword evidence="4" id="KW-1185">Reference proteome</keyword>
<sequence length="73" mass="8422">MDKFIHNRIIKGTISLFIITGMAAIIITSKCSYSMPISIQYDEEKDFQPQSEQSQDEQHKGFPPHHDISEKQL</sequence>
<feature type="compositionally biased region" description="Basic and acidic residues" evidence="1">
    <location>
        <begin position="56"/>
        <end position="73"/>
    </location>
</feature>
<gene>
    <name evidence="3" type="ORF">HNR32_002748</name>
</gene>
<evidence type="ECO:0000256" key="2">
    <source>
        <dbReference type="SAM" id="Phobius"/>
    </source>
</evidence>
<accession>A0A840UKB9</accession>
<evidence type="ECO:0000313" key="4">
    <source>
        <dbReference type="Proteomes" id="UP000559117"/>
    </source>
</evidence>
<keyword evidence="2" id="KW-0472">Membrane</keyword>
<organism evidence="3 4">
    <name type="scientific">Pectinatus brassicae</name>
    <dbReference type="NCBI Taxonomy" id="862415"/>
    <lineage>
        <taxon>Bacteria</taxon>
        <taxon>Bacillati</taxon>
        <taxon>Bacillota</taxon>
        <taxon>Negativicutes</taxon>
        <taxon>Selenomonadales</taxon>
        <taxon>Selenomonadaceae</taxon>
        <taxon>Pectinatus</taxon>
    </lineage>
</organism>
<keyword evidence="2" id="KW-1133">Transmembrane helix</keyword>
<dbReference type="EMBL" id="JACHFH010000061">
    <property type="protein sequence ID" value="MBB5337586.1"/>
    <property type="molecule type" value="Genomic_DNA"/>
</dbReference>
<proteinExistence type="predicted"/>
<protein>
    <submittedName>
        <fullName evidence="3">Uncharacterized protein</fullName>
    </submittedName>
</protein>
<keyword evidence="2" id="KW-0812">Transmembrane</keyword>
<name>A0A840UKB9_9FIRM</name>
<feature type="region of interest" description="Disordered" evidence="1">
    <location>
        <begin position="42"/>
        <end position="73"/>
    </location>
</feature>
<reference evidence="3 4" key="1">
    <citation type="submission" date="2020-08" db="EMBL/GenBank/DDBJ databases">
        <title>Genomic Encyclopedia of Type Strains, Phase IV (KMG-IV): sequencing the most valuable type-strain genomes for metagenomic binning, comparative biology and taxonomic classification.</title>
        <authorList>
            <person name="Goeker M."/>
        </authorList>
    </citation>
    <scope>NUCLEOTIDE SEQUENCE [LARGE SCALE GENOMIC DNA]</scope>
    <source>
        <strain evidence="3 4">DSM 24661</strain>
    </source>
</reference>
<feature type="transmembrane region" description="Helical" evidence="2">
    <location>
        <begin position="12"/>
        <end position="29"/>
    </location>
</feature>
<dbReference type="AlphaFoldDB" id="A0A840UKB9"/>
<evidence type="ECO:0000256" key="1">
    <source>
        <dbReference type="SAM" id="MobiDB-lite"/>
    </source>
</evidence>
<dbReference type="RefSeq" id="WP_183863508.1">
    <property type="nucleotide sequence ID" value="NZ_JACHFH010000061.1"/>
</dbReference>
<comment type="caution">
    <text evidence="3">The sequence shown here is derived from an EMBL/GenBank/DDBJ whole genome shotgun (WGS) entry which is preliminary data.</text>
</comment>
<evidence type="ECO:0000313" key="3">
    <source>
        <dbReference type="EMBL" id="MBB5337586.1"/>
    </source>
</evidence>
<dbReference type="Proteomes" id="UP000559117">
    <property type="component" value="Unassembled WGS sequence"/>
</dbReference>